<dbReference type="Proteomes" id="UP001139031">
    <property type="component" value="Unassembled WGS sequence"/>
</dbReference>
<dbReference type="EMBL" id="JAIRAU010000035">
    <property type="protein sequence ID" value="MBZ5712839.1"/>
    <property type="molecule type" value="Genomic_DNA"/>
</dbReference>
<accession>A0ABS7TXA8</accession>
<gene>
    <name evidence="3" type="ORF">K7C98_26670</name>
</gene>
<reference evidence="3" key="1">
    <citation type="submission" date="2021-08" db="EMBL/GenBank/DDBJ databases">
        <authorList>
            <person name="Stevens D.C."/>
        </authorList>
    </citation>
    <scope>NUCLEOTIDE SEQUENCE</scope>
    <source>
        <strain evidence="3">DSM 53165</strain>
    </source>
</reference>
<evidence type="ECO:0000313" key="3">
    <source>
        <dbReference type="EMBL" id="MBZ5712839.1"/>
    </source>
</evidence>
<evidence type="ECO:0000259" key="2">
    <source>
        <dbReference type="Pfam" id="PF20032"/>
    </source>
</evidence>
<sequence>MHIASAVALTTLALALLCPACAPDDEDLEFRITSGSGSGSGSGPGTVFNTNMVDDAWVSELYQPMGDPHLGIVLDEVEVPGGAAVTHFEVDDGELAVFGKEGGVYTGETALDSVWRLHIPTYSTTKPTWMRLAERVELDGWPHYRFTGAYGQGTCAGGPGPIYTRLLPGFTLDEGTGGIKPLAGNTYVACTNGATGKAAALGYYDLSVGLGDFTPLEVAIRVIRADYCYDGVSHTTPGVEVHIEDRWGVLGEPSDGPIEAVWGAHGLVCSNFGRSGPIASCGALFQAACAEGTALPDYPDGLFITRLP</sequence>
<keyword evidence="1" id="KW-0732">Signal</keyword>
<feature type="signal peptide" evidence="1">
    <location>
        <begin position="1"/>
        <end position="22"/>
    </location>
</feature>
<dbReference type="InterPro" id="IPR045426">
    <property type="entry name" value="ADYC"/>
</dbReference>
<dbReference type="Pfam" id="PF20032">
    <property type="entry name" value="ADYC"/>
    <property type="match status" value="1"/>
</dbReference>
<proteinExistence type="predicted"/>
<evidence type="ECO:0000313" key="4">
    <source>
        <dbReference type="Proteomes" id="UP001139031"/>
    </source>
</evidence>
<keyword evidence="4" id="KW-1185">Reference proteome</keyword>
<feature type="domain" description="ADYC" evidence="2">
    <location>
        <begin position="154"/>
        <end position="270"/>
    </location>
</feature>
<feature type="chain" id="PRO_5046859335" description="ADYC domain-containing protein" evidence="1">
    <location>
        <begin position="23"/>
        <end position="308"/>
    </location>
</feature>
<protein>
    <recommendedName>
        <fullName evidence="2">ADYC domain-containing protein</fullName>
    </recommendedName>
</protein>
<comment type="caution">
    <text evidence="3">The sequence shown here is derived from an EMBL/GenBank/DDBJ whole genome shotgun (WGS) entry which is preliminary data.</text>
</comment>
<dbReference type="RefSeq" id="WP_224194593.1">
    <property type="nucleotide sequence ID" value="NZ_JAIRAU010000035.1"/>
</dbReference>
<organism evidence="3 4">
    <name type="scientific">Nannocystis pusilla</name>
    <dbReference type="NCBI Taxonomy" id="889268"/>
    <lineage>
        <taxon>Bacteria</taxon>
        <taxon>Pseudomonadati</taxon>
        <taxon>Myxococcota</taxon>
        <taxon>Polyangia</taxon>
        <taxon>Nannocystales</taxon>
        <taxon>Nannocystaceae</taxon>
        <taxon>Nannocystis</taxon>
    </lineage>
</organism>
<evidence type="ECO:0000256" key="1">
    <source>
        <dbReference type="SAM" id="SignalP"/>
    </source>
</evidence>
<name>A0ABS7TXA8_9BACT</name>